<reference evidence="6 7" key="1">
    <citation type="submission" date="2019-12" db="EMBL/GenBank/DDBJ databases">
        <title>Complete genome sequence of Pseudomonas stutzeri.</title>
        <authorList>
            <person name="Lim S.R."/>
            <person name="Kim J.H."/>
        </authorList>
    </citation>
    <scope>NUCLEOTIDE SEQUENCE [LARGE SCALE GENOMIC DNA]</scope>
    <source>
        <strain evidence="6 7">PM101005</strain>
    </source>
</reference>
<accession>A0A6I6LZE7</accession>
<keyword evidence="5" id="KW-0732">Signal</keyword>
<evidence type="ECO:0000256" key="1">
    <source>
        <dbReference type="ARBA" id="ARBA00007749"/>
    </source>
</evidence>
<dbReference type="SUPFAM" id="SSF56281">
    <property type="entry name" value="Metallo-hydrolase/oxidoreductase"/>
    <property type="match status" value="1"/>
</dbReference>
<feature type="signal peptide" evidence="5">
    <location>
        <begin position="1"/>
        <end position="22"/>
    </location>
</feature>
<dbReference type="Proteomes" id="UP000438983">
    <property type="component" value="Chromosome"/>
</dbReference>
<evidence type="ECO:0000313" key="6">
    <source>
        <dbReference type="EMBL" id="QGZ31972.1"/>
    </source>
</evidence>
<name>A0A6I6LZE7_STUST</name>
<organism evidence="6 7">
    <name type="scientific">Stutzerimonas stutzeri</name>
    <name type="common">Pseudomonas stutzeri</name>
    <dbReference type="NCBI Taxonomy" id="316"/>
    <lineage>
        <taxon>Bacteria</taxon>
        <taxon>Pseudomonadati</taxon>
        <taxon>Pseudomonadota</taxon>
        <taxon>Gammaproteobacteria</taxon>
        <taxon>Pseudomonadales</taxon>
        <taxon>Pseudomonadaceae</taxon>
        <taxon>Stutzerimonas</taxon>
    </lineage>
</organism>
<dbReference type="RefSeq" id="WP_158189409.1">
    <property type="nucleotide sequence ID" value="NZ_CP046902.1"/>
</dbReference>
<protein>
    <submittedName>
        <fullName evidence="6">Zn-dependent hydrolase</fullName>
    </submittedName>
</protein>
<dbReference type="OrthoDB" id="5443440at2"/>
<keyword evidence="2" id="KW-0479">Metal-binding</keyword>
<dbReference type="PANTHER" id="PTHR42978">
    <property type="entry name" value="QUORUM-QUENCHING LACTONASE YTNP-RELATED-RELATED"/>
    <property type="match status" value="1"/>
</dbReference>
<evidence type="ECO:0000256" key="2">
    <source>
        <dbReference type="ARBA" id="ARBA00022723"/>
    </source>
</evidence>
<dbReference type="EMBL" id="CP046902">
    <property type="protein sequence ID" value="QGZ31972.1"/>
    <property type="molecule type" value="Genomic_DNA"/>
</dbReference>
<evidence type="ECO:0000256" key="4">
    <source>
        <dbReference type="ARBA" id="ARBA00022833"/>
    </source>
</evidence>
<feature type="chain" id="PRO_5026248362" evidence="5">
    <location>
        <begin position="23"/>
        <end position="251"/>
    </location>
</feature>
<dbReference type="InterPro" id="IPR036866">
    <property type="entry name" value="RibonucZ/Hydroxyglut_hydro"/>
</dbReference>
<evidence type="ECO:0000256" key="5">
    <source>
        <dbReference type="SAM" id="SignalP"/>
    </source>
</evidence>
<dbReference type="PANTHER" id="PTHR42978:SF3">
    <property type="entry name" value="BLR3078 PROTEIN"/>
    <property type="match status" value="1"/>
</dbReference>
<keyword evidence="3 6" id="KW-0378">Hydrolase</keyword>
<gene>
    <name evidence="6" type="ORF">GQA94_18665</name>
</gene>
<evidence type="ECO:0000256" key="3">
    <source>
        <dbReference type="ARBA" id="ARBA00022801"/>
    </source>
</evidence>
<keyword evidence="4" id="KW-0862">Zinc</keyword>
<sequence>MCSLKIIALSLSLLLLTGTASATDVRFSLVRTGQTTSSSEYAWRDGGWVPPAPVNHIAVLIEHGTDRLLFGTGLGRHIDHQLDSEIPWRDKRYGDLQPARDQLERDDLRIDRVVLGCARWEYASGLADFAELPVLASPESIHYARTATPPAVLASQFAHGVRWQPLRFEQRPFHGYEHSLDLFGDERLVLVKLPGHGALGLFLTLDDGRRFFFQGDAAGAPSNARPLPAGVIRIEDARSQARLGFYPRWIE</sequence>
<dbReference type="GO" id="GO:0016787">
    <property type="term" value="F:hydrolase activity"/>
    <property type="evidence" value="ECO:0007669"/>
    <property type="project" value="UniProtKB-KW"/>
</dbReference>
<comment type="similarity">
    <text evidence="1">Belongs to the metallo-beta-lactamase superfamily.</text>
</comment>
<dbReference type="AlphaFoldDB" id="A0A6I6LZE7"/>
<dbReference type="GO" id="GO:0046872">
    <property type="term" value="F:metal ion binding"/>
    <property type="evidence" value="ECO:0007669"/>
    <property type="project" value="UniProtKB-KW"/>
</dbReference>
<dbReference type="InterPro" id="IPR051013">
    <property type="entry name" value="MBL_superfamily_lactonases"/>
</dbReference>
<dbReference type="Gene3D" id="3.60.15.10">
    <property type="entry name" value="Ribonuclease Z/Hydroxyacylglutathione hydrolase-like"/>
    <property type="match status" value="1"/>
</dbReference>
<evidence type="ECO:0000313" key="7">
    <source>
        <dbReference type="Proteomes" id="UP000438983"/>
    </source>
</evidence>
<proteinExistence type="inferred from homology"/>